<evidence type="ECO:0000313" key="3">
    <source>
        <dbReference type="Proteomes" id="UP001321760"/>
    </source>
</evidence>
<evidence type="ECO:0008006" key="4">
    <source>
        <dbReference type="Google" id="ProtNLM"/>
    </source>
</evidence>
<name>A0AAV9GEP5_9PEZI</name>
<accession>A0AAV9GEP5</accession>
<keyword evidence="3" id="KW-1185">Reference proteome</keyword>
<proteinExistence type="predicted"/>
<reference evidence="2" key="1">
    <citation type="journal article" date="2023" name="Mol. Phylogenet. Evol.">
        <title>Genome-scale phylogeny and comparative genomics of the fungal order Sordariales.</title>
        <authorList>
            <person name="Hensen N."/>
            <person name="Bonometti L."/>
            <person name="Westerberg I."/>
            <person name="Brannstrom I.O."/>
            <person name="Guillou S."/>
            <person name="Cros-Aarteil S."/>
            <person name="Calhoun S."/>
            <person name="Haridas S."/>
            <person name="Kuo A."/>
            <person name="Mondo S."/>
            <person name="Pangilinan J."/>
            <person name="Riley R."/>
            <person name="LaButti K."/>
            <person name="Andreopoulos B."/>
            <person name="Lipzen A."/>
            <person name="Chen C."/>
            <person name="Yan M."/>
            <person name="Daum C."/>
            <person name="Ng V."/>
            <person name="Clum A."/>
            <person name="Steindorff A."/>
            <person name="Ohm R.A."/>
            <person name="Martin F."/>
            <person name="Silar P."/>
            <person name="Natvig D.O."/>
            <person name="Lalanne C."/>
            <person name="Gautier V."/>
            <person name="Ament-Velasquez S.L."/>
            <person name="Kruys A."/>
            <person name="Hutchinson M.I."/>
            <person name="Powell A.J."/>
            <person name="Barry K."/>
            <person name="Miller A.N."/>
            <person name="Grigoriev I.V."/>
            <person name="Debuchy R."/>
            <person name="Gladieux P."/>
            <person name="Hiltunen Thoren M."/>
            <person name="Johannesson H."/>
        </authorList>
    </citation>
    <scope>NUCLEOTIDE SEQUENCE</scope>
    <source>
        <strain evidence="2">PSN243</strain>
    </source>
</reference>
<dbReference type="PANTHER" id="PTHR38703:SF1">
    <property type="entry name" value="ALLERGEN"/>
    <property type="match status" value="1"/>
</dbReference>
<organism evidence="2 3">
    <name type="scientific">Podospora aff. communis PSN243</name>
    <dbReference type="NCBI Taxonomy" id="3040156"/>
    <lineage>
        <taxon>Eukaryota</taxon>
        <taxon>Fungi</taxon>
        <taxon>Dikarya</taxon>
        <taxon>Ascomycota</taxon>
        <taxon>Pezizomycotina</taxon>
        <taxon>Sordariomycetes</taxon>
        <taxon>Sordariomycetidae</taxon>
        <taxon>Sordariales</taxon>
        <taxon>Podosporaceae</taxon>
        <taxon>Podospora</taxon>
    </lineage>
</organism>
<comment type="caution">
    <text evidence="2">The sequence shown here is derived from an EMBL/GenBank/DDBJ whole genome shotgun (WGS) entry which is preliminary data.</text>
</comment>
<dbReference type="Proteomes" id="UP001321760">
    <property type="component" value="Unassembled WGS sequence"/>
</dbReference>
<gene>
    <name evidence="2" type="ORF">QBC34DRAFT_331648</name>
</gene>
<dbReference type="EMBL" id="MU865957">
    <property type="protein sequence ID" value="KAK4446415.1"/>
    <property type="molecule type" value="Genomic_DNA"/>
</dbReference>
<feature type="compositionally biased region" description="Low complexity" evidence="1">
    <location>
        <begin position="213"/>
        <end position="222"/>
    </location>
</feature>
<dbReference type="AlphaFoldDB" id="A0AAV9GEP5"/>
<feature type="compositionally biased region" description="Basic and acidic residues" evidence="1">
    <location>
        <begin position="259"/>
        <end position="274"/>
    </location>
</feature>
<feature type="region of interest" description="Disordered" evidence="1">
    <location>
        <begin position="174"/>
        <end position="274"/>
    </location>
</feature>
<sequence length="274" mass="29949">MDRAKAELHNFMSGTGRHDTSVQKQAAPAVTQETVKPSRHEEVQAAVNREVHQDHHHRVVQPIQDREVLPEQHVHNAAKTVRREFDHRDHDATERALKAESAQLRDQRVVAETSHTQSRAPAVQGETVHHHVHETVQRVIHKETIQPQIVHTTVPVHEVHHEAARHHGTTTLPAMTMDEFKRNGGALGGRDHVHSETDGCPPGAHGGSEGCGLRRTGSSSSSSDEDELGRSSGHGIGGAAAEGGTMRKKKKASLIDKLNPMKDADGDGKKGFMS</sequence>
<protein>
    <recommendedName>
        <fullName evidence="4">Allergen</fullName>
    </recommendedName>
</protein>
<evidence type="ECO:0000256" key="1">
    <source>
        <dbReference type="SAM" id="MobiDB-lite"/>
    </source>
</evidence>
<reference evidence="2" key="2">
    <citation type="submission" date="2023-05" db="EMBL/GenBank/DDBJ databases">
        <authorList>
            <consortium name="Lawrence Berkeley National Laboratory"/>
            <person name="Steindorff A."/>
            <person name="Hensen N."/>
            <person name="Bonometti L."/>
            <person name="Westerberg I."/>
            <person name="Brannstrom I.O."/>
            <person name="Guillou S."/>
            <person name="Cros-Aarteil S."/>
            <person name="Calhoun S."/>
            <person name="Haridas S."/>
            <person name="Kuo A."/>
            <person name="Mondo S."/>
            <person name="Pangilinan J."/>
            <person name="Riley R."/>
            <person name="Labutti K."/>
            <person name="Andreopoulos B."/>
            <person name="Lipzen A."/>
            <person name="Chen C."/>
            <person name="Yanf M."/>
            <person name="Daum C."/>
            <person name="Ng V."/>
            <person name="Clum A."/>
            <person name="Ohm R."/>
            <person name="Martin F."/>
            <person name="Silar P."/>
            <person name="Natvig D."/>
            <person name="Lalanne C."/>
            <person name="Gautier V."/>
            <person name="Ament-Velasquez S.L."/>
            <person name="Kruys A."/>
            <person name="Hutchinson M.I."/>
            <person name="Powell A.J."/>
            <person name="Barry K."/>
            <person name="Miller A.N."/>
            <person name="Grigoriev I.V."/>
            <person name="Debuchy R."/>
            <person name="Gladieux P."/>
            <person name="Thoren M.H."/>
            <person name="Johannesson H."/>
        </authorList>
    </citation>
    <scope>NUCLEOTIDE SEQUENCE</scope>
    <source>
        <strain evidence="2">PSN243</strain>
    </source>
</reference>
<evidence type="ECO:0000313" key="2">
    <source>
        <dbReference type="EMBL" id="KAK4446415.1"/>
    </source>
</evidence>
<dbReference type="PANTHER" id="PTHR38703">
    <property type="entry name" value="CHROMOSOME 8, WHOLE GENOME SHOTGUN SEQUENCE"/>
    <property type="match status" value="1"/>
</dbReference>
<feature type="compositionally biased region" description="Gly residues" evidence="1">
    <location>
        <begin position="232"/>
        <end position="241"/>
    </location>
</feature>